<evidence type="ECO:0000313" key="3">
    <source>
        <dbReference type="EMBL" id="SNR70080.1"/>
    </source>
</evidence>
<keyword evidence="1" id="KW-0812">Transmembrane</keyword>
<dbReference type="Proteomes" id="UP000198384">
    <property type="component" value="Unassembled WGS sequence"/>
</dbReference>
<dbReference type="SMART" id="SM00871">
    <property type="entry name" value="AraC_E_bind"/>
    <property type="match status" value="1"/>
</dbReference>
<evidence type="ECO:0000259" key="2">
    <source>
        <dbReference type="SMART" id="SM00871"/>
    </source>
</evidence>
<dbReference type="Gene3D" id="3.20.80.10">
    <property type="entry name" value="Regulatory factor, effector binding domain"/>
    <property type="match status" value="1"/>
</dbReference>
<protein>
    <submittedName>
        <fullName evidence="3">Integron-associated effector binding protein</fullName>
    </submittedName>
</protein>
<dbReference type="SUPFAM" id="SSF55136">
    <property type="entry name" value="Probable bacterial effector-binding domain"/>
    <property type="match status" value="1"/>
</dbReference>
<dbReference type="RefSeq" id="WP_089382469.1">
    <property type="nucleotide sequence ID" value="NZ_FZNT01000009.1"/>
</dbReference>
<accession>A0A238YG75</accession>
<name>A0A238YG75_9FLAO</name>
<keyword evidence="4" id="KW-1185">Reference proteome</keyword>
<feature type="domain" description="AraC effector-binding" evidence="2">
    <location>
        <begin position="182"/>
        <end position="336"/>
    </location>
</feature>
<organism evidence="3 4">
    <name type="scientific">Lutibacter agarilyticus</name>
    <dbReference type="NCBI Taxonomy" id="1109740"/>
    <lineage>
        <taxon>Bacteria</taxon>
        <taxon>Pseudomonadati</taxon>
        <taxon>Bacteroidota</taxon>
        <taxon>Flavobacteriia</taxon>
        <taxon>Flavobacteriales</taxon>
        <taxon>Flavobacteriaceae</taxon>
        <taxon>Lutibacter</taxon>
    </lineage>
</organism>
<feature type="transmembrane region" description="Helical" evidence="1">
    <location>
        <begin position="6"/>
        <end position="29"/>
    </location>
</feature>
<dbReference type="InterPro" id="IPR011256">
    <property type="entry name" value="Reg_factor_effector_dom_sf"/>
</dbReference>
<dbReference type="InterPro" id="IPR010499">
    <property type="entry name" value="AraC_E-bd"/>
</dbReference>
<gene>
    <name evidence="3" type="ORF">SAMN06265371_10943</name>
</gene>
<keyword evidence="1" id="KW-0472">Membrane</keyword>
<dbReference type="SUPFAM" id="SSF55961">
    <property type="entry name" value="Bet v1-like"/>
    <property type="match status" value="1"/>
</dbReference>
<evidence type="ECO:0000256" key="1">
    <source>
        <dbReference type="SAM" id="Phobius"/>
    </source>
</evidence>
<dbReference type="Pfam" id="PF06445">
    <property type="entry name" value="GyrI-like"/>
    <property type="match status" value="1"/>
</dbReference>
<evidence type="ECO:0000313" key="4">
    <source>
        <dbReference type="Proteomes" id="UP000198384"/>
    </source>
</evidence>
<keyword evidence="1" id="KW-1133">Transmembrane helix</keyword>
<dbReference type="InterPro" id="IPR029442">
    <property type="entry name" value="GyrI-like"/>
</dbReference>
<proteinExistence type="predicted"/>
<sequence length="336" mass="38351">MKSLKYIFFLILIAIIGSSVYIATLNGNYDIHESKTMKVPLSVVYKNINDFKNWEDWGPWYELDSTIIATYPEKTSGIGASYSWTGKDGTGSIKTIAVIKHKEIIQQIDFGSGTTPEVYWNFNSTKDSTEVIWGMRGISSFSEKIYWLIKGGIEKNMQPMYKRGLELLEIQLVKEMDKHSVEFKNEVDYGGGYYLYQTVSCRTEDAAKHTTKILPEIVAYMKMNHIEASGKPFKLNHQVDLLNNTVMFSVCIPVKERIVTEGTILTGFLAPQKTFKAIFKGNYKFLPTIWPDIYKTLEESGFEAVQKGSSFEIYTISAEDTDNPTEWLTEIYIPIL</sequence>
<reference evidence="3 4" key="1">
    <citation type="submission" date="2017-06" db="EMBL/GenBank/DDBJ databases">
        <authorList>
            <person name="Kim H.J."/>
            <person name="Triplett B.A."/>
        </authorList>
    </citation>
    <scope>NUCLEOTIDE SEQUENCE [LARGE SCALE GENOMIC DNA]</scope>
    <source>
        <strain evidence="3 4">DSM 29150</strain>
    </source>
</reference>
<dbReference type="CDD" id="cd07818">
    <property type="entry name" value="SRPBCC_1"/>
    <property type="match status" value="1"/>
</dbReference>
<dbReference type="EMBL" id="FZNT01000009">
    <property type="protein sequence ID" value="SNR70080.1"/>
    <property type="molecule type" value="Genomic_DNA"/>
</dbReference>
<dbReference type="AlphaFoldDB" id="A0A238YG75"/>
<dbReference type="OrthoDB" id="9807923at2"/>